<dbReference type="STRING" id="1111735.GCA_000428045_02433"/>
<dbReference type="CDD" id="cd00118">
    <property type="entry name" value="LysM"/>
    <property type="match status" value="1"/>
</dbReference>
<keyword evidence="6" id="KW-0574">Periplasm</keyword>
<evidence type="ECO:0000256" key="10">
    <source>
        <dbReference type="SAM" id="SignalP"/>
    </source>
</evidence>
<dbReference type="RefSeq" id="WP_273439586.1">
    <property type="nucleotide sequence ID" value="NZ_PKUN01000019.1"/>
</dbReference>
<proteinExistence type="inferred from homology"/>
<evidence type="ECO:0000259" key="11">
    <source>
        <dbReference type="PROSITE" id="PS51782"/>
    </source>
</evidence>
<evidence type="ECO:0000256" key="4">
    <source>
        <dbReference type="ARBA" id="ARBA00011901"/>
    </source>
</evidence>
<dbReference type="GO" id="GO:0030288">
    <property type="term" value="C:outer membrane-bounded periplasmic space"/>
    <property type="evidence" value="ECO:0007669"/>
    <property type="project" value="TreeGrafter"/>
</dbReference>
<reference evidence="12 13" key="1">
    <citation type="submission" date="2017-11" db="EMBL/GenBank/DDBJ databases">
        <title>Genome-resolved metagenomics identifies genetic mobility, metabolic interactions, and unexpected diversity in perchlorate-reducing communities.</title>
        <authorList>
            <person name="Barnum T.P."/>
            <person name="Figueroa I.A."/>
            <person name="Carlstrom C.I."/>
            <person name="Lucas L.N."/>
            <person name="Engelbrektson A.L."/>
            <person name="Coates J.D."/>
        </authorList>
    </citation>
    <scope>NUCLEOTIDE SEQUENCE [LARGE SCALE GENOMIC DNA]</scope>
    <source>
        <strain evidence="12">BM301</strain>
    </source>
</reference>
<dbReference type="InterPro" id="IPR018392">
    <property type="entry name" value="LysM"/>
</dbReference>
<dbReference type="GO" id="GO:0009253">
    <property type="term" value="P:peptidoglycan catabolic process"/>
    <property type="evidence" value="ECO:0007669"/>
    <property type="project" value="InterPro"/>
</dbReference>
<dbReference type="AlphaFoldDB" id="A0A2N6CVT2"/>
<dbReference type="SMART" id="SM00257">
    <property type="entry name" value="LysM"/>
    <property type="match status" value="1"/>
</dbReference>
<organism evidence="12 13">
    <name type="scientific">Sedimenticola selenatireducens</name>
    <dbReference type="NCBI Taxonomy" id="191960"/>
    <lineage>
        <taxon>Bacteria</taxon>
        <taxon>Pseudomonadati</taxon>
        <taxon>Pseudomonadota</taxon>
        <taxon>Gammaproteobacteria</taxon>
        <taxon>Chromatiales</taxon>
        <taxon>Sedimenticolaceae</taxon>
        <taxon>Sedimenticola</taxon>
    </lineage>
</organism>
<dbReference type="PANTHER" id="PTHR30404">
    <property type="entry name" value="N-ACETYLMURAMOYL-L-ALANINE AMIDASE"/>
    <property type="match status" value="1"/>
</dbReference>
<dbReference type="Gene3D" id="3.40.630.40">
    <property type="entry name" value="Zn-dependent exopeptidases"/>
    <property type="match status" value="1"/>
</dbReference>
<dbReference type="InterPro" id="IPR021731">
    <property type="entry name" value="AMIN_dom"/>
</dbReference>
<comment type="caution">
    <text evidence="12">The sequence shown here is derived from an EMBL/GenBank/DDBJ whole genome shotgun (WGS) entry which is preliminary data.</text>
</comment>
<evidence type="ECO:0000256" key="7">
    <source>
        <dbReference type="ARBA" id="ARBA00022801"/>
    </source>
</evidence>
<dbReference type="GO" id="GO:0008745">
    <property type="term" value="F:N-acetylmuramoyl-L-alanine amidase activity"/>
    <property type="evidence" value="ECO:0007669"/>
    <property type="project" value="UniProtKB-EC"/>
</dbReference>
<keyword evidence="8" id="KW-0961">Cell wall biogenesis/degradation</keyword>
<evidence type="ECO:0000313" key="12">
    <source>
        <dbReference type="EMBL" id="PLX61285.1"/>
    </source>
</evidence>
<dbReference type="Pfam" id="PF01520">
    <property type="entry name" value="Amidase_3"/>
    <property type="match status" value="1"/>
</dbReference>
<evidence type="ECO:0000313" key="13">
    <source>
        <dbReference type="Proteomes" id="UP000235015"/>
    </source>
</evidence>
<dbReference type="SUPFAM" id="SSF54106">
    <property type="entry name" value="LysM domain"/>
    <property type="match status" value="1"/>
</dbReference>
<evidence type="ECO:0000256" key="2">
    <source>
        <dbReference type="ARBA" id="ARBA00004418"/>
    </source>
</evidence>
<dbReference type="InterPro" id="IPR050695">
    <property type="entry name" value="N-acetylmuramoyl_amidase_3"/>
</dbReference>
<evidence type="ECO:0000256" key="9">
    <source>
        <dbReference type="ARBA" id="ARBA00074581"/>
    </source>
</evidence>
<dbReference type="Pfam" id="PF01476">
    <property type="entry name" value="LysM"/>
    <property type="match status" value="1"/>
</dbReference>
<dbReference type="EC" id="3.5.1.28" evidence="4"/>
<dbReference type="PROSITE" id="PS51782">
    <property type="entry name" value="LYSM"/>
    <property type="match status" value="1"/>
</dbReference>
<dbReference type="FunFam" id="3.40.630.40:FF:000001">
    <property type="entry name" value="N-acetylmuramoyl-L-alanine amidase"/>
    <property type="match status" value="1"/>
</dbReference>
<name>A0A2N6CVT2_9GAMM</name>
<evidence type="ECO:0000256" key="3">
    <source>
        <dbReference type="ARBA" id="ARBA00010860"/>
    </source>
</evidence>
<dbReference type="Proteomes" id="UP000235015">
    <property type="component" value="Unassembled WGS sequence"/>
</dbReference>
<keyword evidence="7" id="KW-0378">Hydrolase</keyword>
<comment type="similarity">
    <text evidence="3">Belongs to the N-acetylmuramoyl-L-alanine amidase 3 family.</text>
</comment>
<dbReference type="PANTHER" id="PTHR30404:SF0">
    <property type="entry name" value="N-ACETYLMURAMOYL-L-ALANINE AMIDASE AMIC"/>
    <property type="match status" value="1"/>
</dbReference>
<feature type="chain" id="PRO_5014639785" description="N-acetylmuramoyl-L-alanine amidase AmiC" evidence="10">
    <location>
        <begin position="19"/>
        <end position="433"/>
    </location>
</feature>
<evidence type="ECO:0000256" key="5">
    <source>
        <dbReference type="ARBA" id="ARBA00022729"/>
    </source>
</evidence>
<dbReference type="SMART" id="SM00646">
    <property type="entry name" value="Ami_3"/>
    <property type="match status" value="1"/>
</dbReference>
<keyword evidence="5 10" id="KW-0732">Signal</keyword>
<dbReference type="InterPro" id="IPR002508">
    <property type="entry name" value="MurNAc-LAA_cat"/>
</dbReference>
<feature type="signal peptide" evidence="10">
    <location>
        <begin position="1"/>
        <end position="18"/>
    </location>
</feature>
<comment type="catalytic activity">
    <reaction evidence="1">
        <text>Hydrolyzes the link between N-acetylmuramoyl residues and L-amino acid residues in certain cell-wall glycopeptides.</text>
        <dbReference type="EC" id="3.5.1.28"/>
    </reaction>
</comment>
<dbReference type="Gene3D" id="3.10.350.10">
    <property type="entry name" value="LysM domain"/>
    <property type="match status" value="1"/>
</dbReference>
<accession>A0A2N6CVT2</accession>
<sequence>MKKIATILLMLVCWPLLAGQTVVDNLRIWAAPDHTRLVFDTSHPVNHKLFTLKQPDRLVIDINNAQLTGSMPAVSDNPLIKRLRSAQRKDGTLRVVLDLNTQTHPKSFVLRPNSQYGHRLVVDLFGEEERSEGKSLQKPVKQIETSGMRDVVIAIDAGHGGEDPGAKGRRGTYEKNVVLSIARKLAALIDKERGMKAVLIRDGDYYLGLRKRMDLARSHRADLFVSIHADSFRDSRARGSSVYTLSKRGASSEAARWLAESENSADLIGGVKLEDKDDVLASVLLDLSQTGTGQASHEVASKVLGQLKRVGRTHKRSVQQAGFAVLKSPDVTSILVETAFISNPEEERKLLDPRHQQQVAGAIMNGLSSYFRNSPPPGTLMAQLKSKQHTISRGDTLGAIADRYNISLANLKSANGISGDMIRIGQVLVIPGT</sequence>
<comment type="subcellular location">
    <subcellularLocation>
        <location evidence="2">Periplasm</location>
    </subcellularLocation>
</comment>
<feature type="domain" description="LysM" evidence="11">
    <location>
        <begin position="387"/>
        <end position="430"/>
    </location>
</feature>
<dbReference type="Gene3D" id="2.60.40.3500">
    <property type="match status" value="1"/>
</dbReference>
<dbReference type="GO" id="GO:0071555">
    <property type="term" value="P:cell wall organization"/>
    <property type="evidence" value="ECO:0007669"/>
    <property type="project" value="UniProtKB-KW"/>
</dbReference>
<protein>
    <recommendedName>
        <fullName evidence="9">N-acetylmuramoyl-L-alanine amidase AmiC</fullName>
        <ecNumber evidence="4">3.5.1.28</ecNumber>
    </recommendedName>
</protein>
<evidence type="ECO:0000256" key="1">
    <source>
        <dbReference type="ARBA" id="ARBA00001561"/>
    </source>
</evidence>
<dbReference type="InterPro" id="IPR036779">
    <property type="entry name" value="LysM_dom_sf"/>
</dbReference>
<evidence type="ECO:0000256" key="8">
    <source>
        <dbReference type="ARBA" id="ARBA00023316"/>
    </source>
</evidence>
<dbReference type="EMBL" id="PKUN01000019">
    <property type="protein sequence ID" value="PLX61285.1"/>
    <property type="molecule type" value="Genomic_DNA"/>
</dbReference>
<dbReference type="Pfam" id="PF11741">
    <property type="entry name" value="AMIN"/>
    <property type="match status" value="1"/>
</dbReference>
<dbReference type="SUPFAM" id="SSF53187">
    <property type="entry name" value="Zn-dependent exopeptidases"/>
    <property type="match status" value="1"/>
</dbReference>
<dbReference type="CDD" id="cd02696">
    <property type="entry name" value="MurNAc-LAA"/>
    <property type="match status" value="1"/>
</dbReference>
<evidence type="ECO:0000256" key="6">
    <source>
        <dbReference type="ARBA" id="ARBA00022764"/>
    </source>
</evidence>
<gene>
    <name evidence="12" type="ORF">C0630_11525</name>
</gene>